<dbReference type="CDD" id="cd00303">
    <property type="entry name" value="retropepsin_like"/>
    <property type="match status" value="1"/>
</dbReference>
<protein>
    <submittedName>
        <fullName evidence="2">Uncharacterized protein</fullName>
    </submittedName>
</protein>
<sequence length="226" mass="25023">MMLQLTEEDDETLEPDPSDTNLNTPIPEEPQHHLSFNAMKGTSGMGIIRFTGTIDNIEVQVLVDGGSSDTYLQPRIAQFLKVPIEPTQKLQVLVGNGESLTVEGMVRKLHVQVQGHELVVPAYLLPVAGADLILGSSWLATLGPHIADYAHLTLKFYQQGKFITLQGDTQVSPQQAQLHQLRRMQQTNSIAQCFTLQLVESVSSQDIWSDLPADMEPELAILLHTY</sequence>
<reference evidence="2 3" key="1">
    <citation type="journal article" date="2018" name="Front. Plant Sci.">
        <title>Red Clover (Trifolium pratense) and Zigzag Clover (T. medium) - A Picture of Genomic Similarities and Differences.</title>
        <authorList>
            <person name="Dluhosova J."/>
            <person name="Istvanek J."/>
            <person name="Nedelnik J."/>
            <person name="Repkova J."/>
        </authorList>
    </citation>
    <scope>NUCLEOTIDE SEQUENCE [LARGE SCALE GENOMIC DNA]</scope>
    <source>
        <strain evidence="3">cv. 10/8</strain>
        <tissue evidence="2">Leaf</tissue>
    </source>
</reference>
<name>A0A392PZE2_9FABA</name>
<dbReference type="Gene3D" id="2.40.70.10">
    <property type="entry name" value="Acid Proteases"/>
    <property type="match status" value="1"/>
</dbReference>
<organism evidence="2 3">
    <name type="scientific">Trifolium medium</name>
    <dbReference type="NCBI Taxonomy" id="97028"/>
    <lineage>
        <taxon>Eukaryota</taxon>
        <taxon>Viridiplantae</taxon>
        <taxon>Streptophyta</taxon>
        <taxon>Embryophyta</taxon>
        <taxon>Tracheophyta</taxon>
        <taxon>Spermatophyta</taxon>
        <taxon>Magnoliopsida</taxon>
        <taxon>eudicotyledons</taxon>
        <taxon>Gunneridae</taxon>
        <taxon>Pentapetalae</taxon>
        <taxon>rosids</taxon>
        <taxon>fabids</taxon>
        <taxon>Fabales</taxon>
        <taxon>Fabaceae</taxon>
        <taxon>Papilionoideae</taxon>
        <taxon>50 kb inversion clade</taxon>
        <taxon>NPAAA clade</taxon>
        <taxon>Hologalegina</taxon>
        <taxon>IRL clade</taxon>
        <taxon>Trifolieae</taxon>
        <taxon>Trifolium</taxon>
    </lineage>
</organism>
<dbReference type="AlphaFoldDB" id="A0A392PZE2"/>
<feature type="compositionally biased region" description="Acidic residues" evidence="1">
    <location>
        <begin position="1"/>
        <end position="17"/>
    </location>
</feature>
<evidence type="ECO:0000313" key="2">
    <source>
        <dbReference type="EMBL" id="MCI16830.1"/>
    </source>
</evidence>
<comment type="caution">
    <text evidence="2">The sequence shown here is derived from an EMBL/GenBank/DDBJ whole genome shotgun (WGS) entry which is preliminary data.</text>
</comment>
<feature type="region of interest" description="Disordered" evidence="1">
    <location>
        <begin position="1"/>
        <end position="32"/>
    </location>
</feature>
<feature type="non-terminal residue" evidence="2">
    <location>
        <position position="226"/>
    </location>
</feature>
<dbReference type="SUPFAM" id="SSF50630">
    <property type="entry name" value="Acid proteases"/>
    <property type="match status" value="1"/>
</dbReference>
<accession>A0A392PZE2</accession>
<dbReference type="Proteomes" id="UP000265520">
    <property type="component" value="Unassembled WGS sequence"/>
</dbReference>
<proteinExistence type="predicted"/>
<dbReference type="Pfam" id="PF13975">
    <property type="entry name" value="gag-asp_proteas"/>
    <property type="match status" value="1"/>
</dbReference>
<evidence type="ECO:0000256" key="1">
    <source>
        <dbReference type="SAM" id="MobiDB-lite"/>
    </source>
</evidence>
<evidence type="ECO:0000313" key="3">
    <source>
        <dbReference type="Proteomes" id="UP000265520"/>
    </source>
</evidence>
<dbReference type="InterPro" id="IPR021109">
    <property type="entry name" value="Peptidase_aspartic_dom_sf"/>
</dbReference>
<keyword evidence="3" id="KW-1185">Reference proteome</keyword>
<dbReference type="EMBL" id="LXQA010102650">
    <property type="protein sequence ID" value="MCI16830.1"/>
    <property type="molecule type" value="Genomic_DNA"/>
</dbReference>